<evidence type="ECO:0000256" key="1">
    <source>
        <dbReference type="SAM" id="MobiDB-lite"/>
    </source>
</evidence>
<feature type="region of interest" description="Disordered" evidence="1">
    <location>
        <begin position="157"/>
        <end position="182"/>
    </location>
</feature>
<sequence length="182" mass="19612">MRFNILTTGPMKIPGQITGDPAGGPPDVVRVSISNPTNRDYRIQLFAEVCSLDDSEAGESILFPDSVFVIPAGSCRNRTFGFLDPDTGGSVGDILRFFAVGDVELQAVKLELSFAGQRLADEMSEPTLFFRHDDLLEVRNRYTHPVSEAVLGGSSHSWDTLTAGDEGSDSASAGNEEQTTNL</sequence>
<evidence type="ECO:0000313" key="2">
    <source>
        <dbReference type="EMBL" id="TYS48525.1"/>
    </source>
</evidence>
<feature type="compositionally biased region" description="Polar residues" evidence="1">
    <location>
        <begin position="169"/>
        <end position="182"/>
    </location>
</feature>
<dbReference type="Proteomes" id="UP000322139">
    <property type="component" value="Unassembled WGS sequence"/>
</dbReference>
<organism evidence="2 3">
    <name type="scientific">Bacillus infantis</name>
    <dbReference type="NCBI Taxonomy" id="324767"/>
    <lineage>
        <taxon>Bacteria</taxon>
        <taxon>Bacillati</taxon>
        <taxon>Bacillota</taxon>
        <taxon>Bacilli</taxon>
        <taxon>Bacillales</taxon>
        <taxon>Bacillaceae</taxon>
        <taxon>Bacillus</taxon>
    </lineage>
</organism>
<protein>
    <submittedName>
        <fullName evidence="2">Uncharacterized protein</fullName>
    </submittedName>
</protein>
<dbReference type="RefSeq" id="WP_148974706.1">
    <property type="nucleotide sequence ID" value="NZ_JBNIKT010000017.1"/>
</dbReference>
<dbReference type="AlphaFoldDB" id="A0A5D4RAU2"/>
<name>A0A5D4RAU2_9BACI</name>
<proteinExistence type="predicted"/>
<gene>
    <name evidence="2" type="ORF">FZD51_10395</name>
</gene>
<comment type="caution">
    <text evidence="2">The sequence shown here is derived from an EMBL/GenBank/DDBJ whole genome shotgun (WGS) entry which is preliminary data.</text>
</comment>
<evidence type="ECO:0000313" key="3">
    <source>
        <dbReference type="Proteomes" id="UP000322139"/>
    </source>
</evidence>
<accession>A0A5D4RAU2</accession>
<dbReference type="EMBL" id="VTER01000005">
    <property type="protein sequence ID" value="TYS48525.1"/>
    <property type="molecule type" value="Genomic_DNA"/>
</dbReference>
<reference evidence="2 3" key="1">
    <citation type="submission" date="2019-08" db="EMBL/GenBank/DDBJ databases">
        <title>Bacillus genomes from the desert of Cuatro Cienegas, Coahuila.</title>
        <authorList>
            <person name="Olmedo-Alvarez G."/>
        </authorList>
    </citation>
    <scope>NUCLEOTIDE SEQUENCE [LARGE SCALE GENOMIC DNA]</scope>
    <source>
        <strain evidence="2 3">CH446_14T</strain>
    </source>
</reference>